<dbReference type="AlphaFoldDB" id="A0A0G4HXZ9"/>
<organism evidence="1">
    <name type="scientific">Chromera velia CCMP2878</name>
    <dbReference type="NCBI Taxonomy" id="1169474"/>
    <lineage>
        <taxon>Eukaryota</taxon>
        <taxon>Sar</taxon>
        <taxon>Alveolata</taxon>
        <taxon>Colpodellida</taxon>
        <taxon>Chromeraceae</taxon>
        <taxon>Chromera</taxon>
    </lineage>
</organism>
<proteinExistence type="predicted"/>
<dbReference type="EMBL" id="CDMZ01004321">
    <property type="protein sequence ID" value="CEM49403.1"/>
    <property type="molecule type" value="Genomic_DNA"/>
</dbReference>
<sequence>MPGEPGCKVWIRVPDARVFAKGSITKRCEAEGTFQVAFEDDLEDAEGKRQLREIEVVSLGGKEKKNRVWPDGEVNLDQGRQRETPVRARDAVPHFKDCKESAQRQQFVDNMHQFWFEKRKERMRARTRTAGKFRLYFTKQRAQTLALAVKSYHDSVILPWMKEKVVSKTASLWGVMEEVKRRRRVV</sequence>
<protein>
    <submittedName>
        <fullName evidence="1">Uncharacterized protein</fullName>
    </submittedName>
</protein>
<evidence type="ECO:0000313" key="1">
    <source>
        <dbReference type="EMBL" id="CEM49403.1"/>
    </source>
</evidence>
<reference evidence="1" key="1">
    <citation type="submission" date="2014-11" db="EMBL/GenBank/DDBJ databases">
        <authorList>
            <person name="Otto D Thomas"/>
            <person name="Naeem Raeece"/>
        </authorList>
    </citation>
    <scope>NUCLEOTIDE SEQUENCE</scope>
</reference>
<name>A0A0G4HXZ9_9ALVE</name>
<dbReference type="VEuPathDB" id="CryptoDB:Cvel_1512"/>
<gene>
    <name evidence="1" type="ORF">Cvel_1512</name>
</gene>
<accession>A0A0G4HXZ9</accession>